<sequence length="80" mass="8966">MDDLINAVLRIFGAAIKFVLEIRVVELFFYGVGFVVSKTFTLGKYPSKESDKIKVNYIGLITVVFCLIAIGIFNTSQRIT</sequence>
<keyword evidence="3" id="KW-1185">Reference proteome</keyword>
<dbReference type="EMBL" id="JAFEUM010000001">
    <property type="protein sequence ID" value="MBM7035001.1"/>
    <property type="molecule type" value="Genomic_DNA"/>
</dbReference>
<keyword evidence="1" id="KW-0812">Transmembrane</keyword>
<keyword evidence="1" id="KW-0472">Membrane</keyword>
<evidence type="ECO:0000313" key="2">
    <source>
        <dbReference type="EMBL" id="MBM7035001.1"/>
    </source>
</evidence>
<dbReference type="RefSeq" id="WP_205156644.1">
    <property type="nucleotide sequence ID" value="NZ_JAFEUM010000001.1"/>
</dbReference>
<evidence type="ECO:0000313" key="3">
    <source>
        <dbReference type="Proteomes" id="UP000809621"/>
    </source>
</evidence>
<name>A0ABS2HEF3_9VIBR</name>
<gene>
    <name evidence="2" type="ORF">JQC93_01170</name>
</gene>
<accession>A0ABS2HEF3</accession>
<organism evidence="2 3">
    <name type="scientific">Vibrio ulleungensis</name>
    <dbReference type="NCBI Taxonomy" id="2807619"/>
    <lineage>
        <taxon>Bacteria</taxon>
        <taxon>Pseudomonadati</taxon>
        <taxon>Pseudomonadota</taxon>
        <taxon>Gammaproteobacteria</taxon>
        <taxon>Vibrionales</taxon>
        <taxon>Vibrionaceae</taxon>
        <taxon>Vibrio</taxon>
    </lineage>
</organism>
<protein>
    <submittedName>
        <fullName evidence="2">Uncharacterized protein</fullName>
    </submittedName>
</protein>
<dbReference type="Proteomes" id="UP000809621">
    <property type="component" value="Unassembled WGS sequence"/>
</dbReference>
<proteinExistence type="predicted"/>
<evidence type="ECO:0000256" key="1">
    <source>
        <dbReference type="SAM" id="Phobius"/>
    </source>
</evidence>
<reference evidence="2 3" key="1">
    <citation type="submission" date="2021-02" db="EMBL/GenBank/DDBJ databases">
        <authorList>
            <person name="Park J.-S."/>
        </authorList>
    </citation>
    <scope>NUCLEOTIDE SEQUENCE [LARGE SCALE GENOMIC DNA]</scope>
    <source>
        <strain evidence="2 3">188UL20-2</strain>
    </source>
</reference>
<keyword evidence="1" id="KW-1133">Transmembrane helix</keyword>
<feature type="transmembrane region" description="Helical" evidence="1">
    <location>
        <begin position="55"/>
        <end position="73"/>
    </location>
</feature>
<comment type="caution">
    <text evidence="2">The sequence shown here is derived from an EMBL/GenBank/DDBJ whole genome shotgun (WGS) entry which is preliminary data.</text>
</comment>